<reference evidence="3" key="1">
    <citation type="submission" date="2018-01" db="EMBL/GenBank/DDBJ databases">
        <title>An insight into the sialome of Amazonian anophelines.</title>
        <authorList>
            <person name="Ribeiro J.M."/>
            <person name="Scarpassa V."/>
            <person name="Calvo E."/>
        </authorList>
    </citation>
    <scope>NUCLEOTIDE SEQUENCE</scope>
    <source>
        <tissue evidence="3">Salivary glands</tissue>
    </source>
</reference>
<dbReference type="AlphaFoldDB" id="A0A2M4B1Q5"/>
<organism evidence="3">
    <name type="scientific">Anopheles triannulatus</name>
    <dbReference type="NCBI Taxonomy" id="58253"/>
    <lineage>
        <taxon>Eukaryota</taxon>
        <taxon>Metazoa</taxon>
        <taxon>Ecdysozoa</taxon>
        <taxon>Arthropoda</taxon>
        <taxon>Hexapoda</taxon>
        <taxon>Insecta</taxon>
        <taxon>Pterygota</taxon>
        <taxon>Neoptera</taxon>
        <taxon>Endopterygota</taxon>
        <taxon>Diptera</taxon>
        <taxon>Nematocera</taxon>
        <taxon>Culicoidea</taxon>
        <taxon>Culicidae</taxon>
        <taxon>Anophelinae</taxon>
        <taxon>Anopheles</taxon>
    </lineage>
</organism>
<evidence type="ECO:0000256" key="2">
    <source>
        <dbReference type="SAM" id="SignalP"/>
    </source>
</evidence>
<evidence type="ECO:0000256" key="1">
    <source>
        <dbReference type="SAM" id="MobiDB-lite"/>
    </source>
</evidence>
<name>A0A2M4B1Q5_9DIPT</name>
<sequence length="77" mass="8357">MGYVFGWSCSSPVLLLVHAFSFLASDFATERDLVVTLASWCCPSPPVLKPGNQKKNLAHNPLPGRTATGGQKQQQQQ</sequence>
<feature type="signal peptide" evidence="2">
    <location>
        <begin position="1"/>
        <end position="19"/>
    </location>
</feature>
<dbReference type="EMBL" id="GGFK01013648">
    <property type="protein sequence ID" value="MBW46969.1"/>
    <property type="molecule type" value="Transcribed_RNA"/>
</dbReference>
<protein>
    <submittedName>
        <fullName evidence="3">Putative secreted protein</fullName>
    </submittedName>
</protein>
<proteinExistence type="predicted"/>
<keyword evidence="2" id="KW-0732">Signal</keyword>
<evidence type="ECO:0000313" key="3">
    <source>
        <dbReference type="EMBL" id="MBW46969.1"/>
    </source>
</evidence>
<feature type="chain" id="PRO_5014597708" evidence="2">
    <location>
        <begin position="20"/>
        <end position="77"/>
    </location>
</feature>
<accession>A0A2M4B1Q5</accession>
<feature type="region of interest" description="Disordered" evidence="1">
    <location>
        <begin position="45"/>
        <end position="77"/>
    </location>
</feature>